<dbReference type="Proteomes" id="UP000682733">
    <property type="component" value="Unassembled WGS sequence"/>
</dbReference>
<sequence>MLAGGFFTLSAAAPKAEEKQADKLTTFNTAPVPNAKLGRDKEGTGYLIINVDTQTLTYNTTPVDFDPFAGPE</sequence>
<reference evidence="1" key="1">
    <citation type="submission" date="2021-02" db="EMBL/GenBank/DDBJ databases">
        <authorList>
            <person name="Nowell W R."/>
        </authorList>
    </citation>
    <scope>NUCLEOTIDE SEQUENCE</scope>
</reference>
<name>A0A8S2GES0_9BILA</name>
<proteinExistence type="predicted"/>
<evidence type="ECO:0000313" key="2">
    <source>
        <dbReference type="EMBL" id="CAF3907885.1"/>
    </source>
</evidence>
<comment type="caution">
    <text evidence="1">The sequence shown here is derived from an EMBL/GenBank/DDBJ whole genome shotgun (WGS) entry which is preliminary data.</text>
</comment>
<protein>
    <submittedName>
        <fullName evidence="1">Uncharacterized protein</fullName>
    </submittedName>
</protein>
<feature type="non-terminal residue" evidence="1">
    <location>
        <position position="1"/>
    </location>
</feature>
<evidence type="ECO:0000313" key="3">
    <source>
        <dbReference type="Proteomes" id="UP000677228"/>
    </source>
</evidence>
<dbReference type="EMBL" id="CAJNOK010084283">
    <property type="protein sequence ID" value="CAF1687015.1"/>
    <property type="molecule type" value="Genomic_DNA"/>
</dbReference>
<organism evidence="1 3">
    <name type="scientific">Didymodactylos carnosus</name>
    <dbReference type="NCBI Taxonomy" id="1234261"/>
    <lineage>
        <taxon>Eukaryota</taxon>
        <taxon>Metazoa</taxon>
        <taxon>Spiralia</taxon>
        <taxon>Gnathifera</taxon>
        <taxon>Rotifera</taxon>
        <taxon>Eurotatoria</taxon>
        <taxon>Bdelloidea</taxon>
        <taxon>Philodinida</taxon>
        <taxon>Philodinidae</taxon>
        <taxon>Didymodactylos</taxon>
    </lineage>
</organism>
<evidence type="ECO:0000313" key="1">
    <source>
        <dbReference type="EMBL" id="CAF1687015.1"/>
    </source>
</evidence>
<dbReference type="EMBL" id="CAJOBA010020376">
    <property type="protein sequence ID" value="CAF3907885.1"/>
    <property type="molecule type" value="Genomic_DNA"/>
</dbReference>
<dbReference type="Proteomes" id="UP000677228">
    <property type="component" value="Unassembled WGS sequence"/>
</dbReference>
<accession>A0A8S2GES0</accession>
<dbReference type="AlphaFoldDB" id="A0A8S2GES0"/>
<gene>
    <name evidence="1" type="ORF">OVA965_LOCUS46235</name>
    <name evidence="2" type="ORF">TMI583_LOCUS20907</name>
</gene>